<dbReference type="InterPro" id="IPR036513">
    <property type="entry name" value="STAS_dom_sf"/>
</dbReference>
<protein>
    <recommendedName>
        <fullName evidence="3">STAS domain-containing protein</fullName>
    </recommendedName>
</protein>
<dbReference type="EMBL" id="CP094970">
    <property type="protein sequence ID" value="UYM07250.1"/>
    <property type="molecule type" value="Genomic_DNA"/>
</dbReference>
<organism evidence="1 2">
    <name type="scientific">Solicola gregarius</name>
    <dbReference type="NCBI Taxonomy" id="2908642"/>
    <lineage>
        <taxon>Bacteria</taxon>
        <taxon>Bacillati</taxon>
        <taxon>Actinomycetota</taxon>
        <taxon>Actinomycetes</taxon>
        <taxon>Propionibacteriales</taxon>
        <taxon>Nocardioidaceae</taxon>
        <taxon>Solicola</taxon>
    </lineage>
</organism>
<proteinExistence type="predicted"/>
<gene>
    <name evidence="1" type="ORF">L0C25_09300</name>
</gene>
<dbReference type="SUPFAM" id="SSF52091">
    <property type="entry name" value="SpoIIaa-like"/>
    <property type="match status" value="1"/>
</dbReference>
<sequence length="89" mass="9771">MSSATVDRLSGVTNHDEQPWARIVLVVGDLDLPIGSIDRTTRCDLALVDDLLRFHLAAGRLGLPIRLADVHEDLRELLEMVGVTDLLDA</sequence>
<dbReference type="RefSeq" id="WP_271636210.1">
    <property type="nucleotide sequence ID" value="NZ_CP094970.1"/>
</dbReference>
<evidence type="ECO:0000313" key="2">
    <source>
        <dbReference type="Proteomes" id="UP001164390"/>
    </source>
</evidence>
<name>A0AA46TLF4_9ACTN</name>
<accession>A0AA46TLF4</accession>
<keyword evidence="2" id="KW-1185">Reference proteome</keyword>
<dbReference type="Proteomes" id="UP001164390">
    <property type="component" value="Chromosome"/>
</dbReference>
<evidence type="ECO:0000313" key="1">
    <source>
        <dbReference type="EMBL" id="UYM07250.1"/>
    </source>
</evidence>
<evidence type="ECO:0008006" key="3">
    <source>
        <dbReference type="Google" id="ProtNLM"/>
    </source>
</evidence>
<dbReference type="KEGG" id="sgrg:L0C25_09300"/>
<reference evidence="1" key="1">
    <citation type="submission" date="2022-01" db="EMBL/GenBank/DDBJ databases">
        <title>Nocardioidaceae gen. sp. A5X3R13.</title>
        <authorList>
            <person name="Lopez Marin M.A."/>
            <person name="Uhlik O."/>
        </authorList>
    </citation>
    <scope>NUCLEOTIDE SEQUENCE</scope>
    <source>
        <strain evidence="1">A5X3R13</strain>
    </source>
</reference>
<dbReference type="AlphaFoldDB" id="A0AA46TLF4"/>